<evidence type="ECO:0000256" key="5">
    <source>
        <dbReference type="SAM" id="SignalP"/>
    </source>
</evidence>
<sequence>MKFLAVLVLVCCLLGVSLANLKNPICGEEFGTMGKCQGRSQKWTYRRDTNECIQFYYTGCNGNKNNFENKRACEQACKF</sequence>
<dbReference type="GO" id="GO:0050431">
    <property type="term" value="F:transforming growth factor beta binding"/>
    <property type="evidence" value="ECO:0007669"/>
    <property type="project" value="TreeGrafter"/>
</dbReference>
<evidence type="ECO:0000313" key="8">
    <source>
        <dbReference type="Proteomes" id="UP000007801"/>
    </source>
</evidence>
<protein>
    <recommendedName>
        <fullName evidence="6">BPTI/Kunitz inhibitor domain-containing protein</fullName>
    </recommendedName>
</protein>
<feature type="chain" id="PRO_5002793401" description="BPTI/Kunitz inhibitor domain-containing protein" evidence="5">
    <location>
        <begin position="20"/>
        <end position="79"/>
    </location>
</feature>
<dbReference type="Pfam" id="PF00014">
    <property type="entry name" value="Kunitz_BPTI"/>
    <property type="match status" value="1"/>
</dbReference>
<reference evidence="7 8" key="1">
    <citation type="journal article" date="2007" name="Nature">
        <title>Evolution of genes and genomes on the Drosophila phylogeny.</title>
        <authorList>
            <consortium name="Drosophila 12 Genomes Consortium"/>
            <person name="Clark A.G."/>
            <person name="Eisen M.B."/>
            <person name="Smith D.R."/>
            <person name="Bergman C.M."/>
            <person name="Oliver B."/>
            <person name="Markow T.A."/>
            <person name="Kaufman T.C."/>
            <person name="Kellis M."/>
            <person name="Gelbart W."/>
            <person name="Iyer V.N."/>
            <person name="Pollard D.A."/>
            <person name="Sackton T.B."/>
            <person name="Larracuente A.M."/>
            <person name="Singh N.D."/>
            <person name="Abad J.P."/>
            <person name="Abt D.N."/>
            <person name="Adryan B."/>
            <person name="Aguade M."/>
            <person name="Akashi H."/>
            <person name="Anderson W.W."/>
            <person name="Aquadro C.F."/>
            <person name="Ardell D.H."/>
            <person name="Arguello R."/>
            <person name="Artieri C.G."/>
            <person name="Barbash D.A."/>
            <person name="Barker D."/>
            <person name="Barsanti P."/>
            <person name="Batterham P."/>
            <person name="Batzoglou S."/>
            <person name="Begun D."/>
            <person name="Bhutkar A."/>
            <person name="Blanco E."/>
            <person name="Bosak S.A."/>
            <person name="Bradley R.K."/>
            <person name="Brand A.D."/>
            <person name="Brent M.R."/>
            <person name="Brooks A.N."/>
            <person name="Brown R.H."/>
            <person name="Butlin R.K."/>
            <person name="Caggese C."/>
            <person name="Calvi B.R."/>
            <person name="Bernardo de Carvalho A."/>
            <person name="Caspi A."/>
            <person name="Castrezana S."/>
            <person name="Celniker S.E."/>
            <person name="Chang J.L."/>
            <person name="Chapple C."/>
            <person name="Chatterji S."/>
            <person name="Chinwalla A."/>
            <person name="Civetta A."/>
            <person name="Clifton S.W."/>
            <person name="Comeron J.M."/>
            <person name="Costello J.C."/>
            <person name="Coyne J.A."/>
            <person name="Daub J."/>
            <person name="David R.G."/>
            <person name="Delcher A.L."/>
            <person name="Delehaunty K."/>
            <person name="Do C.B."/>
            <person name="Ebling H."/>
            <person name="Edwards K."/>
            <person name="Eickbush T."/>
            <person name="Evans J.D."/>
            <person name="Filipski A."/>
            <person name="Findeiss S."/>
            <person name="Freyhult E."/>
            <person name="Fulton L."/>
            <person name="Fulton R."/>
            <person name="Garcia A.C."/>
            <person name="Gardiner A."/>
            <person name="Garfield D.A."/>
            <person name="Garvin B.E."/>
            <person name="Gibson G."/>
            <person name="Gilbert D."/>
            <person name="Gnerre S."/>
            <person name="Godfrey J."/>
            <person name="Good R."/>
            <person name="Gotea V."/>
            <person name="Gravely B."/>
            <person name="Greenberg A.J."/>
            <person name="Griffiths-Jones S."/>
            <person name="Gross S."/>
            <person name="Guigo R."/>
            <person name="Gustafson E.A."/>
            <person name="Haerty W."/>
            <person name="Hahn M.W."/>
            <person name="Halligan D.L."/>
            <person name="Halpern A.L."/>
            <person name="Halter G.M."/>
            <person name="Han M.V."/>
            <person name="Heger A."/>
            <person name="Hillier L."/>
            <person name="Hinrichs A.S."/>
            <person name="Holmes I."/>
            <person name="Hoskins R.A."/>
            <person name="Hubisz M.J."/>
            <person name="Hultmark D."/>
            <person name="Huntley M.A."/>
            <person name="Jaffe D.B."/>
            <person name="Jagadeeshan S."/>
            <person name="Jeck W.R."/>
            <person name="Johnson J."/>
            <person name="Jones C.D."/>
            <person name="Jordan W.C."/>
            <person name="Karpen G.H."/>
            <person name="Kataoka E."/>
            <person name="Keightley P.D."/>
            <person name="Kheradpour P."/>
            <person name="Kirkness E.F."/>
            <person name="Koerich L.B."/>
            <person name="Kristiansen K."/>
            <person name="Kudrna D."/>
            <person name="Kulathinal R.J."/>
            <person name="Kumar S."/>
            <person name="Kwok R."/>
            <person name="Lander E."/>
            <person name="Langley C.H."/>
            <person name="Lapoint R."/>
            <person name="Lazzaro B.P."/>
            <person name="Lee S.J."/>
            <person name="Levesque L."/>
            <person name="Li R."/>
            <person name="Lin C.F."/>
            <person name="Lin M.F."/>
            <person name="Lindblad-Toh K."/>
            <person name="Llopart A."/>
            <person name="Long M."/>
            <person name="Low L."/>
            <person name="Lozovsky E."/>
            <person name="Lu J."/>
            <person name="Luo M."/>
            <person name="Machado C.A."/>
            <person name="Makalowski W."/>
            <person name="Marzo M."/>
            <person name="Matsuda M."/>
            <person name="Matzkin L."/>
            <person name="McAllister B."/>
            <person name="McBride C.S."/>
            <person name="McKernan B."/>
            <person name="McKernan K."/>
            <person name="Mendez-Lago M."/>
            <person name="Minx P."/>
            <person name="Mollenhauer M.U."/>
            <person name="Montooth K."/>
            <person name="Mount S.M."/>
            <person name="Mu X."/>
            <person name="Myers E."/>
            <person name="Negre B."/>
            <person name="Newfeld S."/>
            <person name="Nielsen R."/>
            <person name="Noor M.A."/>
            <person name="O'Grady P."/>
            <person name="Pachter L."/>
            <person name="Papaceit M."/>
            <person name="Parisi M.J."/>
            <person name="Parisi M."/>
            <person name="Parts L."/>
            <person name="Pedersen J.S."/>
            <person name="Pesole G."/>
            <person name="Phillippy A.M."/>
            <person name="Ponting C.P."/>
            <person name="Pop M."/>
            <person name="Porcelli D."/>
            <person name="Powell J.R."/>
            <person name="Prohaska S."/>
            <person name="Pruitt K."/>
            <person name="Puig M."/>
            <person name="Quesneville H."/>
            <person name="Ram K.R."/>
            <person name="Rand D."/>
            <person name="Rasmussen M.D."/>
            <person name="Reed L.K."/>
            <person name="Reenan R."/>
            <person name="Reily A."/>
            <person name="Remington K.A."/>
            <person name="Rieger T.T."/>
            <person name="Ritchie M.G."/>
            <person name="Robin C."/>
            <person name="Rogers Y.H."/>
            <person name="Rohde C."/>
            <person name="Rozas J."/>
            <person name="Rubenfield M.J."/>
            <person name="Ruiz A."/>
            <person name="Russo S."/>
            <person name="Salzberg S.L."/>
            <person name="Sanchez-Gracia A."/>
            <person name="Saranga D.J."/>
            <person name="Sato H."/>
            <person name="Schaeffer S.W."/>
            <person name="Schatz M.C."/>
            <person name="Schlenke T."/>
            <person name="Schwartz R."/>
            <person name="Segarra C."/>
            <person name="Singh R.S."/>
            <person name="Sirot L."/>
            <person name="Sirota M."/>
            <person name="Sisneros N.B."/>
            <person name="Smith C.D."/>
            <person name="Smith T.F."/>
            <person name="Spieth J."/>
            <person name="Stage D.E."/>
            <person name="Stark A."/>
            <person name="Stephan W."/>
            <person name="Strausberg R.L."/>
            <person name="Strempel S."/>
            <person name="Sturgill D."/>
            <person name="Sutton G."/>
            <person name="Sutton G.G."/>
            <person name="Tao W."/>
            <person name="Teichmann S."/>
            <person name="Tobari Y.N."/>
            <person name="Tomimura Y."/>
            <person name="Tsolas J.M."/>
            <person name="Valente V.L."/>
            <person name="Venter E."/>
            <person name="Venter J.C."/>
            <person name="Vicario S."/>
            <person name="Vieira F.G."/>
            <person name="Vilella A.J."/>
            <person name="Villasante A."/>
            <person name="Walenz B."/>
            <person name="Wang J."/>
            <person name="Wasserman M."/>
            <person name="Watts T."/>
            <person name="Wilson D."/>
            <person name="Wilson R.K."/>
            <person name="Wing R.A."/>
            <person name="Wolfner M.F."/>
            <person name="Wong A."/>
            <person name="Wong G.K."/>
            <person name="Wu C.I."/>
            <person name="Wu G."/>
            <person name="Yamamoto D."/>
            <person name="Yang H.P."/>
            <person name="Yang S.P."/>
            <person name="Yorke J.A."/>
            <person name="Yoshida K."/>
            <person name="Zdobnov E."/>
            <person name="Zhang P."/>
            <person name="Zhang Y."/>
            <person name="Zimin A.V."/>
            <person name="Baldwin J."/>
            <person name="Abdouelleil A."/>
            <person name="Abdulkadir J."/>
            <person name="Abebe A."/>
            <person name="Abera B."/>
            <person name="Abreu J."/>
            <person name="Acer S.C."/>
            <person name="Aftuck L."/>
            <person name="Alexander A."/>
            <person name="An P."/>
            <person name="Anderson E."/>
            <person name="Anderson S."/>
            <person name="Arachi H."/>
            <person name="Azer M."/>
            <person name="Bachantsang P."/>
            <person name="Barry A."/>
            <person name="Bayul T."/>
            <person name="Berlin A."/>
            <person name="Bessette D."/>
            <person name="Bloom T."/>
            <person name="Blye J."/>
            <person name="Boguslavskiy L."/>
            <person name="Bonnet C."/>
            <person name="Boukhgalter B."/>
            <person name="Bourzgui I."/>
            <person name="Brown A."/>
            <person name="Cahill P."/>
            <person name="Channer S."/>
            <person name="Cheshatsang Y."/>
            <person name="Chuda L."/>
            <person name="Citroen M."/>
            <person name="Collymore A."/>
            <person name="Cooke P."/>
            <person name="Costello M."/>
            <person name="D'Aco K."/>
            <person name="Daza R."/>
            <person name="De Haan G."/>
            <person name="DeGray S."/>
            <person name="DeMaso C."/>
            <person name="Dhargay N."/>
            <person name="Dooley K."/>
            <person name="Dooley E."/>
            <person name="Doricent M."/>
            <person name="Dorje P."/>
            <person name="Dorjee K."/>
            <person name="Dupes A."/>
            <person name="Elong R."/>
            <person name="Falk J."/>
            <person name="Farina A."/>
            <person name="Faro S."/>
            <person name="Ferguson D."/>
            <person name="Fisher S."/>
            <person name="Foley C.D."/>
            <person name="Franke A."/>
            <person name="Friedrich D."/>
            <person name="Gadbois L."/>
            <person name="Gearin G."/>
            <person name="Gearin C.R."/>
            <person name="Giannoukos G."/>
            <person name="Goode T."/>
            <person name="Graham J."/>
            <person name="Grandbois E."/>
            <person name="Grewal S."/>
            <person name="Gyaltsen K."/>
            <person name="Hafez N."/>
            <person name="Hagos B."/>
            <person name="Hall J."/>
            <person name="Henson C."/>
            <person name="Hollinger A."/>
            <person name="Honan T."/>
            <person name="Huard M.D."/>
            <person name="Hughes L."/>
            <person name="Hurhula B."/>
            <person name="Husby M.E."/>
            <person name="Kamat A."/>
            <person name="Kanga B."/>
            <person name="Kashin S."/>
            <person name="Khazanovich D."/>
            <person name="Kisner P."/>
            <person name="Lance K."/>
            <person name="Lara M."/>
            <person name="Lee W."/>
            <person name="Lennon N."/>
            <person name="Letendre F."/>
            <person name="LeVine R."/>
            <person name="Lipovsky A."/>
            <person name="Liu X."/>
            <person name="Liu J."/>
            <person name="Liu S."/>
            <person name="Lokyitsang T."/>
            <person name="Lokyitsang Y."/>
            <person name="Lubonja R."/>
            <person name="Lui A."/>
            <person name="MacDonald P."/>
            <person name="Magnisalis V."/>
            <person name="Maru K."/>
            <person name="Matthews C."/>
            <person name="McCusker W."/>
            <person name="McDonough S."/>
            <person name="Mehta T."/>
            <person name="Meldrim J."/>
            <person name="Meneus L."/>
            <person name="Mihai O."/>
            <person name="Mihalev A."/>
            <person name="Mihova T."/>
            <person name="Mittelman R."/>
            <person name="Mlenga V."/>
            <person name="Montmayeur A."/>
            <person name="Mulrain L."/>
            <person name="Navidi A."/>
            <person name="Naylor J."/>
            <person name="Negash T."/>
            <person name="Nguyen T."/>
            <person name="Nguyen N."/>
            <person name="Nicol R."/>
            <person name="Norbu C."/>
            <person name="Norbu N."/>
            <person name="Novod N."/>
            <person name="O'Neill B."/>
            <person name="Osman S."/>
            <person name="Markiewicz E."/>
            <person name="Oyono O.L."/>
            <person name="Patti C."/>
            <person name="Phunkhang P."/>
            <person name="Pierre F."/>
            <person name="Priest M."/>
            <person name="Raghuraman S."/>
            <person name="Rege F."/>
            <person name="Reyes R."/>
            <person name="Rise C."/>
            <person name="Rogov P."/>
            <person name="Ross K."/>
            <person name="Ryan E."/>
            <person name="Settipalli S."/>
            <person name="Shea T."/>
            <person name="Sherpa N."/>
            <person name="Shi L."/>
            <person name="Shih D."/>
            <person name="Sparrow T."/>
            <person name="Spaulding J."/>
            <person name="Stalker J."/>
            <person name="Stange-Thomann N."/>
            <person name="Stavropoulos S."/>
            <person name="Stone C."/>
            <person name="Strader C."/>
            <person name="Tesfaye S."/>
            <person name="Thomson T."/>
            <person name="Thoulutsang Y."/>
            <person name="Thoulutsang D."/>
            <person name="Topham K."/>
            <person name="Topping I."/>
            <person name="Tsamla T."/>
            <person name="Vassiliev H."/>
            <person name="Vo A."/>
            <person name="Wangchuk T."/>
            <person name="Wangdi T."/>
            <person name="Weiand M."/>
            <person name="Wilkinson J."/>
            <person name="Wilson A."/>
            <person name="Yadav S."/>
            <person name="Young G."/>
            <person name="Yu Q."/>
            <person name="Zembek L."/>
            <person name="Zhong D."/>
            <person name="Zimmer A."/>
            <person name="Zwirko Z."/>
            <person name="Jaffe D.B."/>
            <person name="Alvarez P."/>
            <person name="Brockman W."/>
            <person name="Butler J."/>
            <person name="Chin C."/>
            <person name="Gnerre S."/>
            <person name="Grabherr M."/>
            <person name="Kleber M."/>
            <person name="Mauceli E."/>
            <person name="MacCallum I."/>
        </authorList>
    </citation>
    <scope>NUCLEOTIDE SEQUENCE [LARGE SCALE GENOMIC DNA]</scope>
    <source>
        <strain evidence="8">Tucson 14024-0371.13</strain>
    </source>
</reference>
<dbReference type="GO" id="GO:0048019">
    <property type="term" value="F:receptor antagonist activity"/>
    <property type="evidence" value="ECO:0007669"/>
    <property type="project" value="TreeGrafter"/>
</dbReference>
<dbReference type="GO" id="GO:0004867">
    <property type="term" value="F:serine-type endopeptidase inhibitor activity"/>
    <property type="evidence" value="ECO:0007669"/>
    <property type="project" value="InterPro"/>
</dbReference>
<proteinExistence type="predicted"/>
<dbReference type="PRINTS" id="PR00759">
    <property type="entry name" value="BASICPTASE"/>
</dbReference>
<dbReference type="GO" id="GO:0005615">
    <property type="term" value="C:extracellular space"/>
    <property type="evidence" value="ECO:0007669"/>
    <property type="project" value="TreeGrafter"/>
</dbReference>
<dbReference type="CDD" id="cd00109">
    <property type="entry name" value="Kunitz-type"/>
    <property type="match status" value="1"/>
</dbReference>
<dbReference type="HOGENOM" id="CLU_164133_0_2_1"/>
<organism evidence="7 8">
    <name type="scientific">Drosophila ananassae</name>
    <name type="common">Fruit fly</name>
    <dbReference type="NCBI Taxonomy" id="7217"/>
    <lineage>
        <taxon>Eukaryota</taxon>
        <taxon>Metazoa</taxon>
        <taxon>Ecdysozoa</taxon>
        <taxon>Arthropoda</taxon>
        <taxon>Hexapoda</taxon>
        <taxon>Insecta</taxon>
        <taxon>Pterygota</taxon>
        <taxon>Neoptera</taxon>
        <taxon>Endopterygota</taxon>
        <taxon>Diptera</taxon>
        <taxon>Brachycera</taxon>
        <taxon>Muscomorpha</taxon>
        <taxon>Ephydroidea</taxon>
        <taxon>Drosophilidae</taxon>
        <taxon>Drosophila</taxon>
        <taxon>Sophophora</taxon>
    </lineage>
</organism>
<keyword evidence="8" id="KW-1185">Reference proteome</keyword>
<dbReference type="OrthoDB" id="4473401at2759"/>
<feature type="domain" description="BPTI/Kunitz inhibitor" evidence="6">
    <location>
        <begin position="26"/>
        <end position="77"/>
    </location>
</feature>
<dbReference type="PhylomeDB" id="B3MP48"/>
<accession>B3MP48</accession>
<evidence type="ECO:0000256" key="4">
    <source>
        <dbReference type="ARBA" id="ARBA00023157"/>
    </source>
</evidence>
<dbReference type="OMA" id="CEQTCKL"/>
<dbReference type="AlphaFoldDB" id="B3MP48"/>
<comment type="subcellular location">
    <subcellularLocation>
        <location evidence="1">Secreted</location>
    </subcellularLocation>
</comment>
<feature type="signal peptide" evidence="5">
    <location>
        <begin position="1"/>
        <end position="19"/>
    </location>
</feature>
<dbReference type="SUPFAM" id="SSF57362">
    <property type="entry name" value="BPTI-like"/>
    <property type="match status" value="1"/>
</dbReference>
<dbReference type="Proteomes" id="UP000007801">
    <property type="component" value="Unassembled WGS sequence"/>
</dbReference>
<keyword evidence="3 5" id="KW-0732">Signal</keyword>
<dbReference type="InterPro" id="IPR036880">
    <property type="entry name" value="Kunitz_BPTI_sf"/>
</dbReference>
<dbReference type="Gene3D" id="4.10.410.10">
    <property type="entry name" value="Pancreatic trypsin inhibitor Kunitz domain"/>
    <property type="match status" value="1"/>
</dbReference>
<gene>
    <name evidence="7" type="primary">Dana\GF19683</name>
    <name evidence="7" type="synonym">dana_GLEANR_22088</name>
    <name evidence="7" type="ORF">GF19683</name>
</gene>
<dbReference type="GeneID" id="6502432"/>
<name>B3MP48_DROAN</name>
<dbReference type="KEGG" id="dan:6502432"/>
<dbReference type="FunCoup" id="B3MP48">
    <property type="interactions" value="1"/>
</dbReference>
<dbReference type="PROSITE" id="PS50279">
    <property type="entry name" value="BPTI_KUNITZ_2"/>
    <property type="match status" value="1"/>
</dbReference>
<keyword evidence="4" id="KW-1015">Disulfide bond</keyword>
<dbReference type="EMBL" id="CH902620">
    <property type="protein sequence ID" value="EDV31214.1"/>
    <property type="molecule type" value="Genomic_DNA"/>
</dbReference>
<dbReference type="PANTHER" id="PTHR45938:SF11">
    <property type="entry name" value="WAP, KAZAL, IMMUNOGLOBULIN, KUNITZ AND NTR DOMAIN-CONTAINING PROTEIN 2-LIKE"/>
    <property type="match status" value="1"/>
</dbReference>
<dbReference type="PANTHER" id="PTHR45938">
    <property type="entry name" value="ACP24A4-RELATED"/>
    <property type="match status" value="1"/>
</dbReference>
<dbReference type="eggNOG" id="KOG4295">
    <property type="taxonomic scope" value="Eukaryota"/>
</dbReference>
<dbReference type="SMART" id="SM00131">
    <property type="entry name" value="KU"/>
    <property type="match status" value="1"/>
</dbReference>
<evidence type="ECO:0000259" key="6">
    <source>
        <dbReference type="PROSITE" id="PS50279"/>
    </source>
</evidence>
<dbReference type="InParanoid" id="B3MP48"/>
<dbReference type="PROSITE" id="PS00280">
    <property type="entry name" value="BPTI_KUNITZ_1"/>
    <property type="match status" value="1"/>
</dbReference>
<dbReference type="InterPro" id="IPR020901">
    <property type="entry name" value="Prtase_inh_Kunz-CS"/>
</dbReference>
<evidence type="ECO:0000313" key="7">
    <source>
        <dbReference type="EMBL" id="EDV31214.1"/>
    </source>
</evidence>
<evidence type="ECO:0000256" key="2">
    <source>
        <dbReference type="ARBA" id="ARBA00022525"/>
    </source>
</evidence>
<dbReference type="InterPro" id="IPR002223">
    <property type="entry name" value="Kunitz_BPTI"/>
</dbReference>
<evidence type="ECO:0000256" key="3">
    <source>
        <dbReference type="ARBA" id="ARBA00022729"/>
    </source>
</evidence>
<keyword evidence="2" id="KW-0964">Secreted</keyword>
<evidence type="ECO:0000256" key="1">
    <source>
        <dbReference type="ARBA" id="ARBA00004613"/>
    </source>
</evidence>